<evidence type="ECO:0000259" key="5">
    <source>
        <dbReference type="PROSITE" id="PS50975"/>
    </source>
</evidence>
<keyword evidence="7" id="KW-1185">Reference proteome</keyword>
<dbReference type="EMBL" id="JBIHSE010000001">
    <property type="protein sequence ID" value="MFH0272499.1"/>
    <property type="molecule type" value="Genomic_DNA"/>
</dbReference>
<dbReference type="InterPro" id="IPR052032">
    <property type="entry name" value="ATP-dep_AA_Ligase"/>
</dbReference>
<dbReference type="Gene3D" id="3.40.50.20">
    <property type="match status" value="1"/>
</dbReference>
<evidence type="ECO:0000313" key="7">
    <source>
        <dbReference type="Proteomes" id="UP001607221"/>
    </source>
</evidence>
<dbReference type="PROSITE" id="PS50975">
    <property type="entry name" value="ATP_GRASP"/>
    <property type="match status" value="1"/>
</dbReference>
<evidence type="ECO:0000256" key="1">
    <source>
        <dbReference type="ARBA" id="ARBA00022598"/>
    </source>
</evidence>
<dbReference type="PANTHER" id="PTHR43585">
    <property type="entry name" value="FUMIPYRROLE BIOSYNTHESIS PROTEIN C"/>
    <property type="match status" value="1"/>
</dbReference>
<feature type="domain" description="ATP-grasp" evidence="5">
    <location>
        <begin position="105"/>
        <end position="303"/>
    </location>
</feature>
<evidence type="ECO:0000256" key="3">
    <source>
        <dbReference type="ARBA" id="ARBA00022840"/>
    </source>
</evidence>
<sequence length="315" mass="35190">MKKTVLFPNAGRRVELIQRFQMAAKENDIDLTIIGTDITTNAPALSFCDKTYLLPKERNLNTLERFLEIIETNSVDIVVCTIDPDLEFFSQHRDALSTVNSKNVELLLSDVNIIDASSDKRKTAQFFNQIGVSTPQLYDQASINFPTFAKPVKGSGSFGAKLLVDASELESYLIEFGEHDPIFQEYVSGKEYTLDCFVDINGETVVSPRERLRVRGGEVTVSKTVELPELEKQAKKVLSSGGFFGPVTLQAIVDETTSRPYFIEINARFGGGSILSIEAGLNSPYHILSQDHDWFSGLKRNLTMMRYDMSVFSEG</sequence>
<keyword evidence="1" id="KW-0436">Ligase</keyword>
<dbReference type="Pfam" id="PF02655">
    <property type="entry name" value="ATP-grasp_3"/>
    <property type="match status" value="1"/>
</dbReference>
<protein>
    <submittedName>
        <fullName evidence="6">ATP-grasp domain-containing protein</fullName>
    </submittedName>
</protein>
<dbReference type="InterPro" id="IPR011761">
    <property type="entry name" value="ATP-grasp"/>
</dbReference>
<dbReference type="Proteomes" id="UP001607221">
    <property type="component" value="Unassembled WGS sequence"/>
</dbReference>
<reference evidence="6 7" key="1">
    <citation type="submission" date="2024-10" db="EMBL/GenBank/DDBJ databases">
        <authorList>
            <person name="Yibar A."/>
            <person name="Saticioglu I.B."/>
            <person name="Duman M."/>
            <person name="Ajmi N."/>
            <person name="Gurler F."/>
            <person name="Ay H."/>
            <person name="Onuk E."/>
            <person name="Guler S."/>
            <person name="Romalde J.L."/>
        </authorList>
    </citation>
    <scope>NUCLEOTIDE SEQUENCE [LARGE SCALE GENOMIC DNA]</scope>
    <source>
        <strain evidence="6 7">1-TCBS-A</strain>
    </source>
</reference>
<dbReference type="SUPFAM" id="SSF56059">
    <property type="entry name" value="Glutathione synthetase ATP-binding domain-like"/>
    <property type="match status" value="1"/>
</dbReference>
<dbReference type="InterPro" id="IPR013815">
    <property type="entry name" value="ATP_grasp_subdomain_1"/>
</dbReference>
<dbReference type="InterPro" id="IPR048764">
    <property type="entry name" value="PylC_N"/>
</dbReference>
<dbReference type="InterPro" id="IPR003806">
    <property type="entry name" value="ATP-grasp_PylC-type"/>
</dbReference>
<name>A0ABW7JAK4_9VIBR</name>
<evidence type="ECO:0000256" key="2">
    <source>
        <dbReference type="ARBA" id="ARBA00022741"/>
    </source>
</evidence>
<keyword evidence="2 4" id="KW-0547">Nucleotide-binding</keyword>
<dbReference type="RefSeq" id="WP_171375102.1">
    <property type="nucleotide sequence ID" value="NZ_JBIHSE010000001.1"/>
</dbReference>
<gene>
    <name evidence="6" type="ORF">ACGRHZ_14385</name>
</gene>
<comment type="caution">
    <text evidence="6">The sequence shown here is derived from an EMBL/GenBank/DDBJ whole genome shotgun (WGS) entry which is preliminary data.</text>
</comment>
<dbReference type="Pfam" id="PF21360">
    <property type="entry name" value="PylC-like_N"/>
    <property type="match status" value="1"/>
</dbReference>
<evidence type="ECO:0000256" key="4">
    <source>
        <dbReference type="PROSITE-ProRule" id="PRU00409"/>
    </source>
</evidence>
<organism evidence="6 7">
    <name type="scientific">Vibrio jasicida</name>
    <dbReference type="NCBI Taxonomy" id="766224"/>
    <lineage>
        <taxon>Bacteria</taxon>
        <taxon>Pseudomonadati</taxon>
        <taxon>Pseudomonadota</taxon>
        <taxon>Gammaproteobacteria</taxon>
        <taxon>Vibrionales</taxon>
        <taxon>Vibrionaceae</taxon>
        <taxon>Vibrio</taxon>
    </lineage>
</organism>
<dbReference type="PANTHER" id="PTHR43585:SF2">
    <property type="entry name" value="ATP-GRASP ENZYME FSQD"/>
    <property type="match status" value="1"/>
</dbReference>
<evidence type="ECO:0000313" key="6">
    <source>
        <dbReference type="EMBL" id="MFH0272499.1"/>
    </source>
</evidence>
<proteinExistence type="predicted"/>
<dbReference type="Gene3D" id="3.30.470.20">
    <property type="entry name" value="ATP-grasp fold, B domain"/>
    <property type="match status" value="1"/>
</dbReference>
<accession>A0ABW7JAK4</accession>
<keyword evidence="3 4" id="KW-0067">ATP-binding</keyword>
<dbReference type="Gene3D" id="3.30.1490.20">
    <property type="entry name" value="ATP-grasp fold, A domain"/>
    <property type="match status" value="1"/>
</dbReference>